<evidence type="ECO:0000256" key="13">
    <source>
        <dbReference type="PROSITE-ProRule" id="PRU10141"/>
    </source>
</evidence>
<dbReference type="PANTHER" id="PTHR45631:SF27">
    <property type="entry name" value="PROTEIN KINASE DOMAIN-CONTAINING PROTEIN"/>
    <property type="match status" value="1"/>
</dbReference>
<evidence type="ECO:0000256" key="15">
    <source>
        <dbReference type="SAM" id="SignalP"/>
    </source>
</evidence>
<dbReference type="InterPro" id="IPR020635">
    <property type="entry name" value="Tyr_kinase_cat_dom"/>
</dbReference>
<evidence type="ECO:0000256" key="9">
    <source>
        <dbReference type="ARBA" id="ARBA00022989"/>
    </source>
</evidence>
<dbReference type="InterPro" id="IPR032675">
    <property type="entry name" value="LRR_dom_sf"/>
</dbReference>
<name>A0AAX6FIE7_IRIPA</name>
<dbReference type="FunFam" id="3.30.200.20:FF:000162">
    <property type="entry name" value="Adenine nucleotide alpha hydrolase-like domain kinase"/>
    <property type="match status" value="1"/>
</dbReference>
<feature type="transmembrane region" description="Helical" evidence="14">
    <location>
        <begin position="506"/>
        <end position="531"/>
    </location>
</feature>
<evidence type="ECO:0000256" key="10">
    <source>
        <dbReference type="ARBA" id="ARBA00023136"/>
    </source>
</evidence>
<organism evidence="17 18">
    <name type="scientific">Iris pallida</name>
    <name type="common">Sweet iris</name>
    <dbReference type="NCBI Taxonomy" id="29817"/>
    <lineage>
        <taxon>Eukaryota</taxon>
        <taxon>Viridiplantae</taxon>
        <taxon>Streptophyta</taxon>
        <taxon>Embryophyta</taxon>
        <taxon>Tracheophyta</taxon>
        <taxon>Spermatophyta</taxon>
        <taxon>Magnoliopsida</taxon>
        <taxon>Liliopsida</taxon>
        <taxon>Asparagales</taxon>
        <taxon>Iridaceae</taxon>
        <taxon>Iridoideae</taxon>
        <taxon>Irideae</taxon>
        <taxon>Iris</taxon>
    </lineage>
</organism>
<dbReference type="Pfam" id="PF00560">
    <property type="entry name" value="LRR_1"/>
    <property type="match status" value="1"/>
</dbReference>
<evidence type="ECO:0000256" key="12">
    <source>
        <dbReference type="ARBA" id="ARBA00048679"/>
    </source>
</evidence>
<dbReference type="GO" id="GO:0005886">
    <property type="term" value="C:plasma membrane"/>
    <property type="evidence" value="ECO:0007669"/>
    <property type="project" value="UniProtKB-SubCell"/>
</dbReference>
<dbReference type="SUPFAM" id="SSF52058">
    <property type="entry name" value="L domain-like"/>
    <property type="match status" value="1"/>
</dbReference>
<dbReference type="Gene3D" id="1.10.510.10">
    <property type="entry name" value="Transferase(Phosphotransferase) domain 1"/>
    <property type="match status" value="1"/>
</dbReference>
<feature type="binding site" evidence="13">
    <location>
        <position position="607"/>
    </location>
    <ligand>
        <name>ATP</name>
        <dbReference type="ChEBI" id="CHEBI:30616"/>
    </ligand>
</feature>
<keyword evidence="10 14" id="KW-0472">Membrane</keyword>
<feature type="chain" id="PRO_5043993922" description="non-specific serine/threonine protein kinase" evidence="15">
    <location>
        <begin position="26"/>
        <end position="715"/>
    </location>
</feature>
<dbReference type="Proteomes" id="UP001140949">
    <property type="component" value="Unassembled WGS sequence"/>
</dbReference>
<gene>
    <name evidence="17" type="ORF">M6B38_417420</name>
</gene>
<accession>A0AAX6FIE7</accession>
<sequence length="715" mass="79872">MRENMVACLPLLFFLFIFISSPAAAVAPPGFISIACCAKSNTTDPQTTIAYISDDYLLDNVGICKNVAYSTITSYFDKTARVFGNDNHTRWCYNLPVTKEQEYLVRTTFLGGPFFRSMNDTSFNASFGSTSISQIDSSHNWIVVEGVFTATENHANICLVRGIGNAYISKLELRPINDGTYLHGSKFSILKLISRVDLGNEDFAYRYPIDLADRIWETGTYITGSTSLSSSKITPQGANISIPIEVLQTAVVNAERLQFLHADLDVHHYDYVIILYFLELDASVQTGERIFDVYINGDEMYHNIDILQTGRASNYREISVRVKLNGYLNISLVKASDEIKYGPICNAYEVFQVYQKAAETLERDATAMLNIRDELMLKNPRNEILEKWHEDPCRPCPWERLSCEEMNGTLVITMLDLSSMNLQGPLPTAISDLKEIKELDLQRNNFSGSIPDSFTSLQNLSKLYIGCNPSLNSQLPPGLSGLQNITINSESCASLLSASIASQRNVYIVGTVAGGSIACSIILGVFFTCFYRRARPNKKEFPTIKNAVFSESSIHDPHDSYLNPVVQSFSLQYIKRATCHYSTMIGEGGFGAVYRGTLPQGQEVAVKVRSSTSTQGTREFDNEVTLLSAIRHENLVPLLGYCCEYDHQILVYPFMSNGSLQDRLYGEASKRKVLDWPTRLSIALGAARGKFNVSALFCWTLYHTQGCKVEQHSSR</sequence>
<dbReference type="SMART" id="SM00219">
    <property type="entry name" value="TyrKc"/>
    <property type="match status" value="1"/>
</dbReference>
<keyword evidence="7 13" id="KW-0547">Nucleotide-binding</keyword>
<reference evidence="17" key="1">
    <citation type="journal article" date="2023" name="GigaByte">
        <title>Genome assembly of the bearded iris, Iris pallida Lam.</title>
        <authorList>
            <person name="Bruccoleri R.E."/>
            <person name="Oakeley E.J."/>
            <person name="Faust A.M.E."/>
            <person name="Altorfer M."/>
            <person name="Dessus-Babus S."/>
            <person name="Burckhardt D."/>
            <person name="Oertli M."/>
            <person name="Naumann U."/>
            <person name="Petersen F."/>
            <person name="Wong J."/>
        </authorList>
    </citation>
    <scope>NUCLEOTIDE SEQUENCE</scope>
    <source>
        <strain evidence="17">GSM-AAB239-AS_SAM_17_03QT</strain>
    </source>
</reference>
<dbReference type="Gene3D" id="3.80.10.10">
    <property type="entry name" value="Ribonuclease Inhibitor"/>
    <property type="match status" value="1"/>
</dbReference>
<dbReference type="InterPro" id="IPR001611">
    <property type="entry name" value="Leu-rich_rpt"/>
</dbReference>
<evidence type="ECO:0000256" key="5">
    <source>
        <dbReference type="ARBA" id="ARBA00022729"/>
    </source>
</evidence>
<evidence type="ECO:0000313" key="18">
    <source>
        <dbReference type="Proteomes" id="UP001140949"/>
    </source>
</evidence>
<dbReference type="SUPFAM" id="SSF56112">
    <property type="entry name" value="Protein kinase-like (PK-like)"/>
    <property type="match status" value="1"/>
</dbReference>
<evidence type="ECO:0000256" key="1">
    <source>
        <dbReference type="ARBA" id="ARBA00004162"/>
    </source>
</evidence>
<dbReference type="AlphaFoldDB" id="A0AAX6FIE7"/>
<dbReference type="InterPro" id="IPR011009">
    <property type="entry name" value="Kinase-like_dom_sf"/>
</dbReference>
<proteinExistence type="predicted"/>
<keyword evidence="6" id="KW-0677">Repeat</keyword>
<dbReference type="PROSITE" id="PS00107">
    <property type="entry name" value="PROTEIN_KINASE_ATP"/>
    <property type="match status" value="1"/>
</dbReference>
<keyword evidence="5 15" id="KW-0732">Signal</keyword>
<keyword evidence="17" id="KW-0808">Transferase</keyword>
<comment type="caution">
    <text evidence="17">The sequence shown here is derived from an EMBL/GenBank/DDBJ whole genome shotgun (WGS) entry which is preliminary data.</text>
</comment>
<comment type="catalytic activity">
    <reaction evidence="11">
        <text>L-threonyl-[protein] + ATP = O-phospho-L-threonyl-[protein] + ADP + H(+)</text>
        <dbReference type="Rhea" id="RHEA:46608"/>
        <dbReference type="Rhea" id="RHEA-COMP:11060"/>
        <dbReference type="Rhea" id="RHEA-COMP:11605"/>
        <dbReference type="ChEBI" id="CHEBI:15378"/>
        <dbReference type="ChEBI" id="CHEBI:30013"/>
        <dbReference type="ChEBI" id="CHEBI:30616"/>
        <dbReference type="ChEBI" id="CHEBI:61977"/>
        <dbReference type="ChEBI" id="CHEBI:456216"/>
        <dbReference type="EC" id="2.7.11.1"/>
    </reaction>
</comment>
<evidence type="ECO:0000256" key="4">
    <source>
        <dbReference type="ARBA" id="ARBA00022692"/>
    </source>
</evidence>
<dbReference type="PROSITE" id="PS50011">
    <property type="entry name" value="PROTEIN_KINASE_DOM"/>
    <property type="match status" value="1"/>
</dbReference>
<feature type="domain" description="Protein kinase" evidence="16">
    <location>
        <begin position="579"/>
        <end position="715"/>
    </location>
</feature>
<dbReference type="Pfam" id="PF07714">
    <property type="entry name" value="PK_Tyr_Ser-Thr"/>
    <property type="match status" value="1"/>
</dbReference>
<dbReference type="InterPro" id="IPR000719">
    <property type="entry name" value="Prot_kinase_dom"/>
</dbReference>
<dbReference type="Gene3D" id="2.60.120.430">
    <property type="entry name" value="Galactose-binding lectin"/>
    <property type="match status" value="1"/>
</dbReference>
<reference evidence="17" key="2">
    <citation type="submission" date="2023-04" db="EMBL/GenBank/DDBJ databases">
        <authorList>
            <person name="Bruccoleri R.E."/>
            <person name="Oakeley E.J."/>
            <person name="Faust A.-M."/>
            <person name="Dessus-Babus S."/>
            <person name="Altorfer M."/>
            <person name="Burckhardt D."/>
            <person name="Oertli M."/>
            <person name="Naumann U."/>
            <person name="Petersen F."/>
            <person name="Wong J."/>
        </authorList>
    </citation>
    <scope>NUCLEOTIDE SEQUENCE</scope>
    <source>
        <strain evidence="17">GSM-AAB239-AS_SAM_17_03QT</strain>
        <tissue evidence="17">Leaf</tissue>
    </source>
</reference>
<comment type="catalytic activity">
    <reaction evidence="12">
        <text>L-seryl-[protein] + ATP = O-phospho-L-seryl-[protein] + ADP + H(+)</text>
        <dbReference type="Rhea" id="RHEA:17989"/>
        <dbReference type="Rhea" id="RHEA-COMP:9863"/>
        <dbReference type="Rhea" id="RHEA-COMP:11604"/>
        <dbReference type="ChEBI" id="CHEBI:15378"/>
        <dbReference type="ChEBI" id="CHEBI:29999"/>
        <dbReference type="ChEBI" id="CHEBI:30616"/>
        <dbReference type="ChEBI" id="CHEBI:83421"/>
        <dbReference type="ChEBI" id="CHEBI:456216"/>
        <dbReference type="EC" id="2.7.11.1"/>
    </reaction>
</comment>
<keyword evidence="17" id="KW-0418">Kinase</keyword>
<evidence type="ECO:0000256" key="7">
    <source>
        <dbReference type="ARBA" id="ARBA00022741"/>
    </source>
</evidence>
<evidence type="ECO:0000259" key="16">
    <source>
        <dbReference type="PROSITE" id="PS50011"/>
    </source>
</evidence>
<keyword evidence="8 13" id="KW-0067">ATP-binding</keyword>
<comment type="subcellular location">
    <subcellularLocation>
        <location evidence="1">Cell membrane</location>
        <topology evidence="1">Single-pass membrane protein</topology>
    </subcellularLocation>
</comment>
<dbReference type="InterPro" id="IPR001245">
    <property type="entry name" value="Ser-Thr/Tyr_kinase_cat_dom"/>
</dbReference>
<evidence type="ECO:0000256" key="3">
    <source>
        <dbReference type="ARBA" id="ARBA00022614"/>
    </source>
</evidence>
<evidence type="ECO:0000256" key="8">
    <source>
        <dbReference type="ARBA" id="ARBA00022840"/>
    </source>
</evidence>
<dbReference type="GO" id="GO:0005524">
    <property type="term" value="F:ATP binding"/>
    <property type="evidence" value="ECO:0007669"/>
    <property type="project" value="UniProtKB-UniRule"/>
</dbReference>
<evidence type="ECO:0000256" key="2">
    <source>
        <dbReference type="ARBA" id="ARBA00012513"/>
    </source>
</evidence>
<dbReference type="EMBL" id="JANAVB010028397">
    <property type="protein sequence ID" value="KAJ6816154.1"/>
    <property type="molecule type" value="Genomic_DNA"/>
</dbReference>
<keyword evidence="4 14" id="KW-0812">Transmembrane</keyword>
<keyword evidence="18" id="KW-1185">Reference proteome</keyword>
<dbReference type="FunFam" id="3.80.10.10:FF:000129">
    <property type="entry name" value="Leucine-rich repeat receptor-like kinase"/>
    <property type="match status" value="1"/>
</dbReference>
<keyword evidence="3" id="KW-0433">Leucine-rich repeat</keyword>
<dbReference type="Pfam" id="PF12819">
    <property type="entry name" value="Malectin_like"/>
    <property type="match status" value="1"/>
</dbReference>
<keyword evidence="17" id="KW-0675">Receptor</keyword>
<dbReference type="GO" id="GO:0004713">
    <property type="term" value="F:protein tyrosine kinase activity"/>
    <property type="evidence" value="ECO:0007669"/>
    <property type="project" value="InterPro"/>
</dbReference>
<dbReference type="InterPro" id="IPR024788">
    <property type="entry name" value="Malectin-like_Carb-bd_dom"/>
</dbReference>
<evidence type="ECO:0000256" key="14">
    <source>
        <dbReference type="SAM" id="Phobius"/>
    </source>
</evidence>
<protein>
    <recommendedName>
        <fullName evidence="2">non-specific serine/threonine protein kinase</fullName>
        <ecNumber evidence="2">2.7.11.1</ecNumber>
    </recommendedName>
</protein>
<dbReference type="EC" id="2.7.11.1" evidence="2"/>
<evidence type="ECO:0000256" key="6">
    <source>
        <dbReference type="ARBA" id="ARBA00022737"/>
    </source>
</evidence>
<dbReference type="InterPro" id="IPR017441">
    <property type="entry name" value="Protein_kinase_ATP_BS"/>
</dbReference>
<evidence type="ECO:0000256" key="11">
    <source>
        <dbReference type="ARBA" id="ARBA00047899"/>
    </source>
</evidence>
<feature type="signal peptide" evidence="15">
    <location>
        <begin position="1"/>
        <end position="25"/>
    </location>
</feature>
<dbReference type="PANTHER" id="PTHR45631">
    <property type="entry name" value="OS07G0107800 PROTEIN-RELATED"/>
    <property type="match status" value="1"/>
</dbReference>
<keyword evidence="9 14" id="KW-1133">Transmembrane helix</keyword>
<evidence type="ECO:0000313" key="17">
    <source>
        <dbReference type="EMBL" id="KAJ6816154.1"/>
    </source>
</evidence>